<accession>A0ABX3WI53</accession>
<protein>
    <submittedName>
        <fullName evidence="1">Uncharacterized protein</fullName>
    </submittedName>
</protein>
<evidence type="ECO:0000313" key="2">
    <source>
        <dbReference type="Proteomes" id="UP000193346"/>
    </source>
</evidence>
<gene>
    <name evidence="1" type="ORF">BV913_11770</name>
</gene>
<reference evidence="1 2" key="1">
    <citation type="submission" date="2017-01" db="EMBL/GenBank/DDBJ databases">
        <authorList>
            <person name="Wolfgang W.J."/>
            <person name="Cole J."/>
            <person name="Wroblewski D."/>
            <person name="Mcginnis J."/>
            <person name="Musser K.A."/>
        </authorList>
    </citation>
    <scope>NUCLEOTIDE SEQUENCE [LARGE SCALE GENOMIC DNA]</scope>
    <source>
        <strain evidence="1 2">93087</strain>
    </source>
</reference>
<name>A0ABX3WI53_9NEIS</name>
<proteinExistence type="predicted"/>
<sequence>MHVTGLGDTNFYKYFRLIKYALILDNEEHEYDCILFGQLSNNNGIKKYGTGFRVKFWAKINELAVTIYISPEQIREYRHRNALLDILNNYEKFESLTAYFIPKPNIVTEYKFDSGWKEIQITISDLNFFRLIGTPKKT</sequence>
<dbReference type="Proteomes" id="UP000193346">
    <property type="component" value="Unassembled WGS sequence"/>
</dbReference>
<dbReference type="EMBL" id="MTAC01000046">
    <property type="protein sequence ID" value="OSI28329.1"/>
    <property type="molecule type" value="Genomic_DNA"/>
</dbReference>
<comment type="caution">
    <text evidence="1">The sequence shown here is derived from an EMBL/GenBank/DDBJ whole genome shotgun (WGS) entry which is preliminary data.</text>
</comment>
<organism evidence="1 2">
    <name type="scientific">Neisseria dumasiana</name>
    <dbReference type="NCBI Taxonomy" id="1931275"/>
    <lineage>
        <taxon>Bacteria</taxon>
        <taxon>Pseudomonadati</taxon>
        <taxon>Pseudomonadota</taxon>
        <taxon>Betaproteobacteria</taxon>
        <taxon>Neisseriales</taxon>
        <taxon>Neisseriaceae</taxon>
        <taxon>Neisseria</taxon>
    </lineage>
</organism>
<keyword evidence="2" id="KW-1185">Reference proteome</keyword>
<evidence type="ECO:0000313" key="1">
    <source>
        <dbReference type="EMBL" id="OSI28329.1"/>
    </source>
</evidence>